<accession>A0A1I7WEW3</accession>
<organism evidence="2 3">
    <name type="scientific">Heterorhabditis bacteriophora</name>
    <name type="common">Entomopathogenic nematode worm</name>
    <dbReference type="NCBI Taxonomy" id="37862"/>
    <lineage>
        <taxon>Eukaryota</taxon>
        <taxon>Metazoa</taxon>
        <taxon>Ecdysozoa</taxon>
        <taxon>Nematoda</taxon>
        <taxon>Chromadorea</taxon>
        <taxon>Rhabditida</taxon>
        <taxon>Rhabditina</taxon>
        <taxon>Rhabditomorpha</taxon>
        <taxon>Strongyloidea</taxon>
        <taxon>Heterorhabditidae</taxon>
        <taxon>Heterorhabditis</taxon>
    </lineage>
</organism>
<sequence>MLYLPTLGYYPMGFLKYFSVPTAYQTVFLLSMFITTAGIILLLFFYRYSILLPDNHLFKLNPRKRKIAYICTFVVYTVIPSIMEYYIIPDQHEAKLIVEKHTVLGGLKLTIIGINPMNKNCLKILHRIKVWKGQGPVQNVRAIVLRSSFCDSTGVDSDINLMES</sequence>
<keyword evidence="1" id="KW-0472">Membrane</keyword>
<evidence type="ECO:0000256" key="1">
    <source>
        <dbReference type="SAM" id="Phobius"/>
    </source>
</evidence>
<evidence type="ECO:0000313" key="2">
    <source>
        <dbReference type="Proteomes" id="UP000095283"/>
    </source>
</evidence>
<dbReference type="WBParaSite" id="Hba_03497">
    <property type="protein sequence ID" value="Hba_03497"/>
    <property type="gene ID" value="Hba_03497"/>
</dbReference>
<proteinExistence type="predicted"/>
<dbReference type="Pfam" id="PF10318">
    <property type="entry name" value="7TM_GPCR_Srh"/>
    <property type="match status" value="1"/>
</dbReference>
<dbReference type="InterPro" id="IPR019422">
    <property type="entry name" value="7TM_GPCR_serpentine_rcpt_Srh"/>
</dbReference>
<evidence type="ECO:0000313" key="3">
    <source>
        <dbReference type="WBParaSite" id="Hba_03497"/>
    </source>
</evidence>
<dbReference type="Proteomes" id="UP000095283">
    <property type="component" value="Unplaced"/>
</dbReference>
<feature type="transmembrane region" description="Helical" evidence="1">
    <location>
        <begin position="67"/>
        <end position="88"/>
    </location>
</feature>
<keyword evidence="1" id="KW-0812">Transmembrane</keyword>
<reference evidence="3" key="1">
    <citation type="submission" date="2016-11" db="UniProtKB">
        <authorList>
            <consortium name="WormBaseParasite"/>
        </authorList>
    </citation>
    <scope>IDENTIFICATION</scope>
</reference>
<keyword evidence="1" id="KW-1133">Transmembrane helix</keyword>
<dbReference type="AlphaFoldDB" id="A0A1I7WEW3"/>
<keyword evidence="2" id="KW-1185">Reference proteome</keyword>
<feature type="transmembrane region" description="Helical" evidence="1">
    <location>
        <begin position="23"/>
        <end position="46"/>
    </location>
</feature>
<name>A0A1I7WEW3_HETBA</name>
<protein>
    <submittedName>
        <fullName evidence="3">Proton_antipo_M domain-containing protein</fullName>
    </submittedName>
</protein>